<organism evidence="2 3">
    <name type="scientific">Candidatus Synechococcus spongiarum LMB bulk15M</name>
    <dbReference type="NCBI Taxonomy" id="1943582"/>
    <lineage>
        <taxon>Bacteria</taxon>
        <taxon>Bacillati</taxon>
        <taxon>Cyanobacteriota</taxon>
        <taxon>Cyanophyceae</taxon>
        <taxon>Synechococcales</taxon>
        <taxon>Synechococcaceae</taxon>
        <taxon>Synechococcus</taxon>
    </lineage>
</organism>
<comment type="caution">
    <text evidence="2">The sequence shown here is derived from an EMBL/GenBank/DDBJ whole genome shotgun (WGS) entry which is preliminary data.</text>
</comment>
<evidence type="ECO:0000313" key="3">
    <source>
        <dbReference type="Proteomes" id="UP000242636"/>
    </source>
</evidence>
<proteinExistence type="predicted"/>
<reference evidence="2 3" key="1">
    <citation type="submission" date="2017-02" db="EMBL/GenBank/DDBJ databases">
        <title>Draft Genome Sequences of 'Candidatus Synechococcus spongiarum', Cyanobacterial Symbionts of the Mediterranean Sponge Aplysina aerophoba from two locations.</title>
        <authorList>
            <person name="Slaby B.M."/>
            <person name="Hentschel U."/>
        </authorList>
    </citation>
    <scope>NUCLEOTIDE SEQUENCE [LARGE SCALE GENOMIC DNA]</scope>
    <source>
        <strain evidence="2">LMB bulk15M</strain>
    </source>
</reference>
<name>A0A1T1D3X0_9SYNE</name>
<dbReference type="EMBL" id="MWLD01000007">
    <property type="protein sequence ID" value="OOV35448.1"/>
    <property type="molecule type" value="Genomic_DNA"/>
</dbReference>
<keyword evidence="1" id="KW-0175">Coiled coil</keyword>
<accession>A0A1T1D3X0</accession>
<keyword evidence="3" id="KW-1185">Reference proteome</keyword>
<sequence length="87" mass="10021">MLGLILGLQGKRIDEQGKRIDEQGKRIDELRADLKASEARQQQDMKELRTEVKEGFAQCRAEQREDNRALNEKLDRLVEALLTAKQS</sequence>
<dbReference type="Proteomes" id="UP000242636">
    <property type="component" value="Unassembled WGS sequence"/>
</dbReference>
<dbReference type="AlphaFoldDB" id="A0A1T1D3X0"/>
<evidence type="ECO:0000256" key="1">
    <source>
        <dbReference type="SAM" id="Coils"/>
    </source>
</evidence>
<evidence type="ECO:0000313" key="2">
    <source>
        <dbReference type="EMBL" id="OOV35448.1"/>
    </source>
</evidence>
<gene>
    <name evidence="2" type="ORF">BV61_00725</name>
</gene>
<protein>
    <submittedName>
        <fullName evidence="2">Uncharacterized protein</fullName>
    </submittedName>
</protein>
<feature type="coiled-coil region" evidence="1">
    <location>
        <begin position="13"/>
        <end position="87"/>
    </location>
</feature>